<dbReference type="Proteomes" id="UP000625711">
    <property type="component" value="Unassembled WGS sequence"/>
</dbReference>
<name>A0A834MK46_RHYFE</name>
<keyword evidence="3" id="KW-1185">Reference proteome</keyword>
<proteinExistence type="predicted"/>
<accession>A0A834MK46</accession>
<evidence type="ECO:0000256" key="1">
    <source>
        <dbReference type="SAM" id="MobiDB-lite"/>
    </source>
</evidence>
<comment type="caution">
    <text evidence="2">The sequence shown here is derived from an EMBL/GenBank/DDBJ whole genome shotgun (WGS) entry which is preliminary data.</text>
</comment>
<protein>
    <submittedName>
        <fullName evidence="2">Uncharacterized protein</fullName>
    </submittedName>
</protein>
<reference evidence="2" key="1">
    <citation type="submission" date="2020-08" db="EMBL/GenBank/DDBJ databases">
        <title>Genome sequencing and assembly of the red palm weevil Rhynchophorus ferrugineus.</title>
        <authorList>
            <person name="Dias G.B."/>
            <person name="Bergman C.M."/>
            <person name="Manee M."/>
        </authorList>
    </citation>
    <scope>NUCLEOTIDE SEQUENCE</scope>
    <source>
        <strain evidence="2">AA-2017</strain>
        <tissue evidence="2">Whole larva</tissue>
    </source>
</reference>
<feature type="region of interest" description="Disordered" evidence="1">
    <location>
        <begin position="1"/>
        <end position="29"/>
    </location>
</feature>
<organism evidence="2 3">
    <name type="scientific">Rhynchophorus ferrugineus</name>
    <name type="common">Red palm weevil</name>
    <name type="synonym">Curculio ferrugineus</name>
    <dbReference type="NCBI Taxonomy" id="354439"/>
    <lineage>
        <taxon>Eukaryota</taxon>
        <taxon>Metazoa</taxon>
        <taxon>Ecdysozoa</taxon>
        <taxon>Arthropoda</taxon>
        <taxon>Hexapoda</taxon>
        <taxon>Insecta</taxon>
        <taxon>Pterygota</taxon>
        <taxon>Neoptera</taxon>
        <taxon>Endopterygota</taxon>
        <taxon>Coleoptera</taxon>
        <taxon>Polyphaga</taxon>
        <taxon>Cucujiformia</taxon>
        <taxon>Curculionidae</taxon>
        <taxon>Dryophthorinae</taxon>
        <taxon>Rhynchophorus</taxon>
    </lineage>
</organism>
<gene>
    <name evidence="2" type="ORF">GWI33_003199</name>
</gene>
<dbReference type="EMBL" id="JAACXV010000018">
    <property type="protein sequence ID" value="KAF7286933.1"/>
    <property type="molecule type" value="Genomic_DNA"/>
</dbReference>
<dbReference type="AlphaFoldDB" id="A0A834MK46"/>
<evidence type="ECO:0000313" key="2">
    <source>
        <dbReference type="EMBL" id="KAF7286933.1"/>
    </source>
</evidence>
<evidence type="ECO:0000313" key="3">
    <source>
        <dbReference type="Proteomes" id="UP000625711"/>
    </source>
</evidence>
<sequence>MLCQEGSRSGGSTGPPTFEPPSPTRHPLTRRIGKKGQIKIFDKERKYFERGSPARFRVPLRCLFREKSFHRRKALPQPPPPPFPVYFVRGSAGWISKNILMRQYVRGRHRILNLFCRERGGGFCFNSDLLLMPPGRVHLRLLVPFVLDRKCTV</sequence>